<keyword evidence="2" id="KW-0902">Two-component regulatory system</keyword>
<dbReference type="PROSITE" id="PS51755">
    <property type="entry name" value="OMPR_PHOB"/>
    <property type="match status" value="1"/>
</dbReference>
<evidence type="ECO:0000256" key="4">
    <source>
        <dbReference type="ARBA" id="ARBA00023125"/>
    </source>
</evidence>
<dbReference type="Gene3D" id="3.40.50.300">
    <property type="entry name" value="P-loop containing nucleotide triphosphate hydrolases"/>
    <property type="match status" value="1"/>
</dbReference>
<comment type="similarity">
    <text evidence="1">Belongs to the AfsR/DnrI/RedD regulatory family.</text>
</comment>
<feature type="domain" description="OmpR/PhoB-type" evidence="7">
    <location>
        <begin position="53"/>
        <end position="163"/>
    </location>
</feature>
<dbReference type="SMART" id="SM00862">
    <property type="entry name" value="Trans_reg_C"/>
    <property type="match status" value="1"/>
</dbReference>
<organism evidence="8 9">
    <name type="scientific">Streptomyces triticagri</name>
    <dbReference type="NCBI Taxonomy" id="2293568"/>
    <lineage>
        <taxon>Bacteria</taxon>
        <taxon>Bacillati</taxon>
        <taxon>Actinomycetota</taxon>
        <taxon>Actinomycetes</taxon>
        <taxon>Kitasatosporales</taxon>
        <taxon>Streptomycetaceae</taxon>
        <taxon>Streptomyces</taxon>
    </lineage>
</organism>
<dbReference type="InterPro" id="IPR016032">
    <property type="entry name" value="Sig_transdc_resp-reg_C-effctor"/>
</dbReference>
<dbReference type="AlphaFoldDB" id="A0A372M3N1"/>
<feature type="DNA-binding region" description="OmpR/PhoB-type" evidence="6">
    <location>
        <begin position="53"/>
        <end position="163"/>
    </location>
</feature>
<dbReference type="InterPro" id="IPR051677">
    <property type="entry name" value="AfsR-DnrI-RedD_regulator"/>
</dbReference>
<evidence type="ECO:0000256" key="3">
    <source>
        <dbReference type="ARBA" id="ARBA00023015"/>
    </source>
</evidence>
<dbReference type="CDD" id="cd15831">
    <property type="entry name" value="BTAD"/>
    <property type="match status" value="1"/>
</dbReference>
<evidence type="ECO:0000313" key="8">
    <source>
        <dbReference type="EMBL" id="RFU85548.1"/>
    </source>
</evidence>
<dbReference type="GO" id="GO:0000160">
    <property type="term" value="P:phosphorelay signal transduction system"/>
    <property type="evidence" value="ECO:0007669"/>
    <property type="project" value="UniProtKB-KW"/>
</dbReference>
<dbReference type="Gene3D" id="1.25.40.10">
    <property type="entry name" value="Tetratricopeptide repeat domain"/>
    <property type="match status" value="1"/>
</dbReference>
<proteinExistence type="inferred from homology"/>
<dbReference type="InterPro" id="IPR027417">
    <property type="entry name" value="P-loop_NTPase"/>
</dbReference>
<dbReference type="InterPro" id="IPR011990">
    <property type="entry name" value="TPR-like_helical_dom_sf"/>
</dbReference>
<dbReference type="SUPFAM" id="SSF52540">
    <property type="entry name" value="P-loop containing nucleoside triphosphate hydrolases"/>
    <property type="match status" value="1"/>
</dbReference>
<dbReference type="Gene3D" id="1.10.10.10">
    <property type="entry name" value="Winged helix-like DNA-binding domain superfamily/Winged helix DNA-binding domain"/>
    <property type="match status" value="1"/>
</dbReference>
<protein>
    <recommendedName>
        <fullName evidence="7">OmpR/PhoB-type domain-containing protein</fullName>
    </recommendedName>
</protein>
<dbReference type="Pfam" id="PF03704">
    <property type="entry name" value="BTAD"/>
    <property type="match status" value="1"/>
</dbReference>
<dbReference type="SUPFAM" id="SSF48452">
    <property type="entry name" value="TPR-like"/>
    <property type="match status" value="1"/>
</dbReference>
<dbReference type="GO" id="GO:0006355">
    <property type="term" value="P:regulation of DNA-templated transcription"/>
    <property type="evidence" value="ECO:0007669"/>
    <property type="project" value="InterPro"/>
</dbReference>
<keyword evidence="5" id="KW-0804">Transcription</keyword>
<accession>A0A372M3N1</accession>
<dbReference type="GO" id="GO:0003677">
    <property type="term" value="F:DNA binding"/>
    <property type="evidence" value="ECO:0007669"/>
    <property type="project" value="UniProtKB-UniRule"/>
</dbReference>
<comment type="caution">
    <text evidence="8">The sequence shown here is derived from an EMBL/GenBank/DDBJ whole genome shotgun (WGS) entry which is preliminary data.</text>
</comment>
<dbReference type="Pfam" id="PF00486">
    <property type="entry name" value="Trans_reg_C"/>
    <property type="match status" value="1"/>
</dbReference>
<dbReference type="PANTHER" id="PTHR35807">
    <property type="entry name" value="TRANSCRIPTIONAL REGULATOR REDD-RELATED"/>
    <property type="match status" value="1"/>
</dbReference>
<dbReference type="InterPro" id="IPR001867">
    <property type="entry name" value="OmpR/PhoB-type_DNA-bd"/>
</dbReference>
<name>A0A372M3N1_9ACTN</name>
<dbReference type="SMART" id="SM01043">
    <property type="entry name" value="BTAD"/>
    <property type="match status" value="1"/>
</dbReference>
<gene>
    <name evidence="8" type="ORF">DY218_16855</name>
</gene>
<keyword evidence="3" id="KW-0805">Transcription regulation</keyword>
<evidence type="ECO:0000256" key="5">
    <source>
        <dbReference type="ARBA" id="ARBA00023163"/>
    </source>
</evidence>
<sequence length="683" mass="74160">MPCVSCACRWGSDAGEPTRGLSDCHLLYARRRAPLERKSRIRPHAHEGIRPYQRCKPTGGPVLQIGLLGTLQVVHDGVHVTPSAPKVRQVLALLALRANTTVPLHQLVEELWEEHPPSSAATTLQTYIYQLRKLPGLCDPHHPGAVAGARALLTTPGGYRLSIPQNSLDSQEFAELAERGRASMEGGSVAEAADLLQRALTVWRGPALSDLVLGPIVGIDTLRLEEQRYEVLEERLDADLLLGRHHRLISELTALAADNPTREGLHAKLMLSLYRAGRRPEALEVFQRMRRVLTRELGLEPCSELQRLHQQVLAGDRCLDLPGGRTVVHGPPATGAPVALPADVPLVGREAELQHVARMVSEPRTADGPRCVAVSGPPGAGTTAFAVHLAHRLGEVFPDGRLYTSFGAAAGQLTVGDALANLLEAVGHRRSELPPHEVDRARMFHAWTAGRRVLLVIDDVASIDQVAHLLPADSGSAVLVAGYRRLYGGRFKSRMDLAPLGPEGSLDLFVSALGPGPTLGDPPGLYAMLNLCGNLPGPTLEAVGLLTLRPHWSIHQLFDWLSRNRPACAAHQRPHPFHHVVRRCGRLEPRLRDALVALARETTGDVTVEQAAAILGVDADDTEELLEELVEFFLLGVDRASEPTTERFFQYRLAPLVRTALRAMPQPARSRHAIQGGAPQSAA</sequence>
<evidence type="ECO:0000256" key="1">
    <source>
        <dbReference type="ARBA" id="ARBA00005820"/>
    </source>
</evidence>
<evidence type="ECO:0000256" key="6">
    <source>
        <dbReference type="PROSITE-ProRule" id="PRU01091"/>
    </source>
</evidence>
<dbReference type="InterPro" id="IPR036388">
    <property type="entry name" value="WH-like_DNA-bd_sf"/>
</dbReference>
<dbReference type="Proteomes" id="UP000263094">
    <property type="component" value="Unassembled WGS sequence"/>
</dbReference>
<dbReference type="InterPro" id="IPR005158">
    <property type="entry name" value="BTAD"/>
</dbReference>
<evidence type="ECO:0000313" key="9">
    <source>
        <dbReference type="Proteomes" id="UP000263094"/>
    </source>
</evidence>
<dbReference type="EMBL" id="QUAK01000089">
    <property type="protein sequence ID" value="RFU85548.1"/>
    <property type="molecule type" value="Genomic_DNA"/>
</dbReference>
<keyword evidence="9" id="KW-1185">Reference proteome</keyword>
<dbReference type="SUPFAM" id="SSF46894">
    <property type="entry name" value="C-terminal effector domain of the bipartite response regulators"/>
    <property type="match status" value="1"/>
</dbReference>
<reference evidence="8 9" key="1">
    <citation type="submission" date="2018-08" db="EMBL/GenBank/DDBJ databases">
        <title>Isolation, diversity and antifungal activity of Actinobacteria from wheat.</title>
        <authorList>
            <person name="Han C."/>
        </authorList>
    </citation>
    <scope>NUCLEOTIDE SEQUENCE [LARGE SCALE GENOMIC DNA]</scope>
    <source>
        <strain evidence="8 9">NEAU-YY421</strain>
    </source>
</reference>
<keyword evidence="4 6" id="KW-0238">DNA-binding</keyword>
<dbReference type="PANTHER" id="PTHR35807:SF1">
    <property type="entry name" value="TRANSCRIPTIONAL REGULATOR REDD"/>
    <property type="match status" value="1"/>
</dbReference>
<evidence type="ECO:0000259" key="7">
    <source>
        <dbReference type="PROSITE" id="PS51755"/>
    </source>
</evidence>
<evidence type="ECO:0000256" key="2">
    <source>
        <dbReference type="ARBA" id="ARBA00023012"/>
    </source>
</evidence>